<feature type="transmembrane region" description="Helical" evidence="12">
    <location>
        <begin position="412"/>
        <end position="432"/>
    </location>
</feature>
<dbReference type="PhylomeDB" id="A0A0G4FU53"/>
<evidence type="ECO:0000256" key="11">
    <source>
        <dbReference type="SAM" id="MobiDB-lite"/>
    </source>
</evidence>
<keyword evidence="4 12" id="KW-0812">Transmembrane</keyword>
<dbReference type="InterPro" id="IPR003929">
    <property type="entry name" value="K_chnl_BK_asu"/>
</dbReference>
<dbReference type="InParanoid" id="A0A0G4FU53"/>
<evidence type="ECO:0000259" key="15">
    <source>
        <dbReference type="Pfam" id="PF22614"/>
    </source>
</evidence>
<keyword evidence="3" id="KW-0633">Potassium transport</keyword>
<feature type="compositionally biased region" description="Basic and acidic residues" evidence="11">
    <location>
        <begin position="1514"/>
        <end position="1525"/>
    </location>
</feature>
<keyword evidence="8" id="KW-0406">Ion transport</keyword>
<evidence type="ECO:0000256" key="6">
    <source>
        <dbReference type="ARBA" id="ARBA00022958"/>
    </source>
</evidence>
<evidence type="ECO:0008006" key="18">
    <source>
        <dbReference type="Google" id="ProtNLM"/>
    </source>
</evidence>
<evidence type="ECO:0000256" key="3">
    <source>
        <dbReference type="ARBA" id="ARBA00022538"/>
    </source>
</evidence>
<keyword evidence="10" id="KW-0407">Ion channel</keyword>
<keyword evidence="5" id="KW-0631">Potassium channel</keyword>
<feature type="compositionally biased region" description="Low complexity" evidence="11">
    <location>
        <begin position="1623"/>
        <end position="1632"/>
    </location>
</feature>
<feature type="domain" description="RCK N-terminal" evidence="15">
    <location>
        <begin position="1097"/>
        <end position="1217"/>
    </location>
</feature>
<evidence type="ECO:0000259" key="14">
    <source>
        <dbReference type="Pfam" id="PF03493"/>
    </source>
</evidence>
<dbReference type="Proteomes" id="UP000041254">
    <property type="component" value="Unassembled WGS sequence"/>
</dbReference>
<protein>
    <recommendedName>
        <fullName evidence="18">Potassium channel domain-containing protein</fullName>
    </recommendedName>
</protein>
<dbReference type="Pfam" id="PF22614">
    <property type="entry name" value="Slo-like_RCK"/>
    <property type="match status" value="1"/>
</dbReference>
<dbReference type="InterPro" id="IPR005821">
    <property type="entry name" value="Ion_trans_dom"/>
</dbReference>
<feature type="compositionally biased region" description="Basic and acidic residues" evidence="11">
    <location>
        <begin position="973"/>
        <end position="982"/>
    </location>
</feature>
<dbReference type="InterPro" id="IPR047871">
    <property type="entry name" value="K_chnl_Slo-like"/>
</dbReference>
<feature type="region of interest" description="Disordered" evidence="11">
    <location>
        <begin position="1504"/>
        <end position="1578"/>
    </location>
</feature>
<feature type="domain" description="Calcium-activated potassium channel BK alpha subunit" evidence="14">
    <location>
        <begin position="696"/>
        <end position="789"/>
    </location>
</feature>
<dbReference type="STRING" id="1169540.A0A0G4FU53"/>
<comment type="subcellular location">
    <subcellularLocation>
        <location evidence="1">Membrane</location>
        <topology evidence="1">Multi-pass membrane protein</topology>
    </subcellularLocation>
</comment>
<name>A0A0G4FU53_VITBC</name>
<feature type="compositionally biased region" description="Gly residues" evidence="11">
    <location>
        <begin position="855"/>
        <end position="865"/>
    </location>
</feature>
<keyword evidence="17" id="KW-1185">Reference proteome</keyword>
<evidence type="ECO:0000256" key="9">
    <source>
        <dbReference type="ARBA" id="ARBA00023136"/>
    </source>
</evidence>
<reference evidence="16 17" key="1">
    <citation type="submission" date="2014-11" db="EMBL/GenBank/DDBJ databases">
        <authorList>
            <person name="Zhu J."/>
            <person name="Qi W."/>
            <person name="Song R."/>
        </authorList>
    </citation>
    <scope>NUCLEOTIDE SEQUENCE [LARGE SCALE GENOMIC DNA]</scope>
</reference>
<keyword evidence="2" id="KW-0813">Transport</keyword>
<feature type="region of interest" description="Disordered" evidence="11">
    <location>
        <begin position="1598"/>
        <end position="1739"/>
    </location>
</feature>
<evidence type="ECO:0000259" key="13">
    <source>
        <dbReference type="Pfam" id="PF00520"/>
    </source>
</evidence>
<evidence type="ECO:0000256" key="10">
    <source>
        <dbReference type="ARBA" id="ARBA00023303"/>
    </source>
</evidence>
<evidence type="ECO:0000256" key="5">
    <source>
        <dbReference type="ARBA" id="ARBA00022826"/>
    </source>
</evidence>
<evidence type="ECO:0000256" key="12">
    <source>
        <dbReference type="SAM" id="Phobius"/>
    </source>
</evidence>
<accession>A0A0G4FU53</accession>
<feature type="compositionally biased region" description="Basic and acidic residues" evidence="11">
    <location>
        <begin position="1551"/>
        <end position="1560"/>
    </location>
</feature>
<evidence type="ECO:0000256" key="2">
    <source>
        <dbReference type="ARBA" id="ARBA00022448"/>
    </source>
</evidence>
<sequence length="1739" mass="190823">MAANRVSTSGRHSSVASTAPSGDSSGLKRTDSGTSLVAEEPYLHRPGLGLGTSWWVRQVWGASKYRRILVRRARCAQVFQQIFTWGFIIFIFFSDIYLFGVEDERYGVWRSLKYLIFAVLCDVALVLAIHGIYALVRAITKKRERIDGVLRSASMWDLDYLGGASASQLDCMDPMGSGQLSPAPVLAERSHSHTLRIAHPGGSFGNAANDSGAHLGRPASGQWIRERDSTDEVLATESFAVDMQTIRAAPPEAQSRRIIGPEQKRSESRLKPRVQRCGGFLRYNRVGRLLNVKMQEVSDLPAYHFARISQTLGWAVVWLWASRYLDRDSAIDPWSYHVPEEYDSIERIFLWIVSLDFCFQLIVAKDKKRFLMRRQSLLDFLTLPAFLMIVRLIVLLVRWFKPDIGDVNPEHYLLNFGFIRFLRLTGIEPTMSRVVPWLSPIRRRLISIVFGLSSILLTFSGAIFYFEGAPNAPDDDGGTYFRGMFDCIYFSIVTVSTVGYGDYTPEMWESKVVVVVVIILCLAYLPTEIRHLVDLTKAPKTIIGSQPTVGQLSDMIMISGKVPPEQLAVILSELHSSHSAGNSYSGVKPRVLVLTSREPKLYEHIVADALAHYNLRVCVKKGDYDARDLRMLATHDARAMFLFSDHQAADVVHEDRQTILKCLGVRKFARTGSLRLMTVQLNQSGAKQLAQDMGVHHVVCFNELKMKLIAKSVAGCPGFATLVANVFRKLSNDLLLFSARRLGLPGEDEYFRGADFQLYRVVFPQCMVGLLFHEVVRGFFECFHVFLIGATASQHLTFLNPSDWRVGSPCPFTSTPRRVDGVILAQSPEVVEYIQSLTKIPWRIRGGGKTRKGGKGGGGGGGGGVAPSSSRRKALTPVFVDERESTAGAAGGGDDGQEVRRASFLKPPFTPYPYVQTTADKERDKEKAAPPPPAAAKDDTTTTPASSPVTRQQPQPQPHPPARQASIGSATTSHEDGSKDGRQGGPKGSRSSTLSLTEAPVAPPPPTPLMGDSSKGSADRDRERERERQRRSSNATNATSFAPGPHDNNDDKASLSAVSAVSEASWSNPHNAMSGGIARVADLQEAKNAVFVDPSRPLIVVCGWPKTISVFFRAVRSSGRFNVCVVAPHVPPYSSLNELQGFSEWVVHIEGSPLRRTDLLRAGVLKAYSCVVFNCPHGFEGTEHTHTISTTTATTARRHKGDDAECILVAKKIMAMRMSQKKKEKGLLVNRAASSGSLSGPEHPALAVTHTHSTRQHTVLESMFDVNDVALQLPEFNIVTELNKAESIQFLDPSPWCPAASSQDTEDPETGHSDQLKRVFYMDSPEYMAGHVFVDEMLYPLAFRVRPVFPYAIESSIIDTMIEGFGTQGRTPVQLMNIAPQFHGQPFKKLFQYSVKHDGVIPIGILKALGPGALAFVCTCPRADCKLAPHDRVFAIVPVRMQDIEPPDQTQDVMEIPSHPLFPYHPHTRENLLLADNHVLRAHSFTDFNFTTMVDNGEIIGGAGGGGHGAAGERGLEGSGPERRLSSPSLAAANSGGLHHGRRRRQPQRSAEMKKHESAHELQTLDQQQQQQQQQGAAGLVSSSGVVVESKLSAEFPHIPFKRRGPSDNTPHTTPTPLPMVPMMPLASSASPSPLPPTPPVDRSLVDTDERERDADSRPHPLPRPTYMRPPSRETSGEGEGERERDDAHAANGQHMASAPPQPPATPPGASAAGPGGLGHGKRPVQFNKGARGFNTSTV</sequence>
<keyword evidence="9 12" id="KW-0472">Membrane</keyword>
<evidence type="ECO:0000313" key="17">
    <source>
        <dbReference type="Proteomes" id="UP000041254"/>
    </source>
</evidence>
<dbReference type="FunCoup" id="A0A0G4FU53">
    <property type="interactions" value="3"/>
</dbReference>
<dbReference type="Pfam" id="PF03493">
    <property type="entry name" value="BK_channel_a"/>
    <property type="match status" value="1"/>
</dbReference>
<feature type="transmembrane region" description="Helical" evidence="12">
    <location>
        <begin position="376"/>
        <end position="400"/>
    </location>
</feature>
<evidence type="ECO:0000313" key="16">
    <source>
        <dbReference type="EMBL" id="CEM18493.1"/>
    </source>
</evidence>
<feature type="domain" description="Ion transport" evidence="13">
    <location>
        <begin position="343"/>
        <end position="522"/>
    </location>
</feature>
<evidence type="ECO:0000256" key="7">
    <source>
        <dbReference type="ARBA" id="ARBA00022989"/>
    </source>
</evidence>
<keyword evidence="6" id="KW-0630">Potassium</keyword>
<dbReference type="OrthoDB" id="433309at2759"/>
<keyword evidence="7 12" id="KW-1133">Transmembrane helix</keyword>
<dbReference type="EMBL" id="CDMY01000501">
    <property type="protein sequence ID" value="CEM18493.1"/>
    <property type="molecule type" value="Genomic_DNA"/>
</dbReference>
<feature type="compositionally biased region" description="Basic and acidic residues" evidence="11">
    <location>
        <begin position="1017"/>
        <end position="1030"/>
    </location>
</feature>
<feature type="region of interest" description="Disordered" evidence="11">
    <location>
        <begin position="844"/>
        <end position="1056"/>
    </location>
</feature>
<dbReference type="InterPro" id="IPR003148">
    <property type="entry name" value="RCK_N"/>
</dbReference>
<organism evidence="16 17">
    <name type="scientific">Vitrella brassicaformis (strain CCMP3155)</name>
    <dbReference type="NCBI Taxonomy" id="1169540"/>
    <lineage>
        <taxon>Eukaryota</taxon>
        <taxon>Sar</taxon>
        <taxon>Alveolata</taxon>
        <taxon>Colpodellida</taxon>
        <taxon>Vitrellaceae</taxon>
        <taxon>Vitrella</taxon>
    </lineage>
</organism>
<feature type="transmembrane region" description="Helical" evidence="12">
    <location>
        <begin position="82"/>
        <end position="100"/>
    </location>
</feature>
<feature type="transmembrane region" description="Helical" evidence="12">
    <location>
        <begin position="112"/>
        <end position="136"/>
    </location>
</feature>
<feature type="compositionally biased region" description="Basic and acidic residues" evidence="11">
    <location>
        <begin position="1644"/>
        <end position="1659"/>
    </location>
</feature>
<evidence type="ECO:0000256" key="8">
    <source>
        <dbReference type="ARBA" id="ARBA00023065"/>
    </source>
</evidence>
<dbReference type="SUPFAM" id="SSF81324">
    <property type="entry name" value="Voltage-gated potassium channels"/>
    <property type="match status" value="1"/>
</dbReference>
<evidence type="ECO:0000256" key="1">
    <source>
        <dbReference type="ARBA" id="ARBA00004141"/>
    </source>
</evidence>
<dbReference type="Gene3D" id="3.40.50.720">
    <property type="entry name" value="NAD(P)-binding Rossmann-like Domain"/>
    <property type="match status" value="1"/>
</dbReference>
<feature type="transmembrane region" description="Helical" evidence="12">
    <location>
        <begin position="478"/>
        <end position="500"/>
    </location>
</feature>
<dbReference type="GO" id="GO:0016020">
    <property type="term" value="C:membrane"/>
    <property type="evidence" value="ECO:0007669"/>
    <property type="project" value="UniProtKB-SubCell"/>
</dbReference>
<feature type="compositionally biased region" description="Basic and acidic residues" evidence="11">
    <location>
        <begin position="919"/>
        <end position="928"/>
    </location>
</feature>
<feature type="region of interest" description="Disordered" evidence="11">
    <location>
        <begin position="1"/>
        <end position="31"/>
    </location>
</feature>
<gene>
    <name evidence="16" type="ORF">Vbra_4465</name>
</gene>
<feature type="compositionally biased region" description="Basic and acidic residues" evidence="11">
    <location>
        <begin position="1671"/>
        <end position="1689"/>
    </location>
</feature>
<dbReference type="VEuPathDB" id="CryptoDB:Vbra_4465"/>
<dbReference type="GO" id="GO:0005267">
    <property type="term" value="F:potassium channel activity"/>
    <property type="evidence" value="ECO:0007669"/>
    <property type="project" value="UniProtKB-KW"/>
</dbReference>
<feature type="transmembrane region" description="Helical" evidence="12">
    <location>
        <begin position="512"/>
        <end position="533"/>
    </location>
</feature>
<feature type="compositionally biased region" description="Low complexity" evidence="11">
    <location>
        <begin position="941"/>
        <end position="954"/>
    </location>
</feature>
<dbReference type="PANTHER" id="PTHR10027:SF10">
    <property type="entry name" value="SLOWPOKE 2, ISOFORM D"/>
    <property type="match status" value="1"/>
</dbReference>
<feature type="compositionally biased region" description="Low complexity" evidence="11">
    <location>
        <begin position="1567"/>
        <end position="1578"/>
    </location>
</feature>
<dbReference type="PANTHER" id="PTHR10027">
    <property type="entry name" value="CALCIUM-ACTIVATED POTASSIUM CHANNEL ALPHA CHAIN"/>
    <property type="match status" value="1"/>
</dbReference>
<dbReference type="Pfam" id="PF00520">
    <property type="entry name" value="Ion_trans"/>
    <property type="match status" value="1"/>
</dbReference>
<proteinExistence type="predicted"/>
<dbReference type="Gene3D" id="1.10.287.70">
    <property type="match status" value="1"/>
</dbReference>
<feature type="transmembrane region" description="Helical" evidence="12">
    <location>
        <begin position="444"/>
        <end position="466"/>
    </location>
</feature>
<evidence type="ECO:0000256" key="4">
    <source>
        <dbReference type="ARBA" id="ARBA00022692"/>
    </source>
</evidence>
<feature type="compositionally biased region" description="Polar residues" evidence="11">
    <location>
        <begin position="1"/>
        <end position="24"/>
    </location>
</feature>